<keyword evidence="1" id="KW-0540">Nuclease</keyword>
<dbReference type="Proteomes" id="UP000242367">
    <property type="component" value="Unassembled WGS sequence"/>
</dbReference>
<dbReference type="Gene3D" id="3.40.1800.10">
    <property type="entry name" value="His-Me finger endonucleases"/>
    <property type="match status" value="2"/>
</dbReference>
<sequence>MAMVQAKKCRDCGETKPAAEFWKRKASADGLSLYCRACFGIRNSASYRDKRAAEGKSARPYRRLRDTPDGMKYCPQCDETKPIAEFGKNRARSTGLTNYCRPCHSRVSDEAKRRLYGSQRSYLLQLRYGLTEAQVDEMIAGQGGICVLCLRDPAVHVDHDHSTGAVRSILCFRCNGGLGQFDDNPRRLYEAADYLEKRTWYVRLLRLELGTAQITSSALRAWREETYPGFANRRRAEILLREGLTSRGQLRLRCGLDAADVDDLQAIQQDVCAICVDGPAEHVDHCHETLAVRGLLCGGCNTGMGQLRDDPAVLRRAIDYVLGLLVREVPDGSGGTRLSFTEPDVDPATVPQGGWERHRLADAAFRKEERDREGVRDSWIADPVEV</sequence>
<organism evidence="1 2">
    <name type="scientific">Actinomadura rubteroloni</name>
    <dbReference type="NCBI Taxonomy" id="1926885"/>
    <lineage>
        <taxon>Bacteria</taxon>
        <taxon>Bacillati</taxon>
        <taxon>Actinomycetota</taxon>
        <taxon>Actinomycetes</taxon>
        <taxon>Streptosporangiales</taxon>
        <taxon>Thermomonosporaceae</taxon>
        <taxon>Actinomadura</taxon>
    </lineage>
</organism>
<keyword evidence="2" id="KW-1185">Reference proteome</keyword>
<dbReference type="InterPro" id="IPR004211">
    <property type="entry name" value="Endonuclease_7"/>
</dbReference>
<dbReference type="GO" id="GO:0004519">
    <property type="term" value="F:endonuclease activity"/>
    <property type="evidence" value="ECO:0007669"/>
    <property type="project" value="UniProtKB-KW"/>
</dbReference>
<proteinExistence type="predicted"/>
<evidence type="ECO:0000313" key="1">
    <source>
        <dbReference type="EMBL" id="POM22218.1"/>
    </source>
</evidence>
<dbReference type="AlphaFoldDB" id="A0A2P4UB02"/>
<comment type="caution">
    <text evidence="1">The sequence shown here is derived from an EMBL/GenBank/DDBJ whole genome shotgun (WGS) entry which is preliminary data.</text>
</comment>
<keyword evidence="1" id="KW-0255">Endonuclease</keyword>
<keyword evidence="1" id="KW-0378">Hydrolase</keyword>
<dbReference type="InterPro" id="IPR038563">
    <property type="entry name" value="Endonuclease_7_sf"/>
</dbReference>
<accession>A0A2P4UB02</accession>
<dbReference type="InterPro" id="IPR044925">
    <property type="entry name" value="His-Me_finger_sf"/>
</dbReference>
<dbReference type="EMBL" id="MTBP01000006">
    <property type="protein sequence ID" value="POM22218.1"/>
    <property type="molecule type" value="Genomic_DNA"/>
</dbReference>
<dbReference type="Pfam" id="PF02945">
    <property type="entry name" value="Endonuclease_7"/>
    <property type="match status" value="2"/>
</dbReference>
<gene>
    <name evidence="1" type="ORF">BTM25_56300</name>
</gene>
<dbReference type="SUPFAM" id="SSF54060">
    <property type="entry name" value="His-Me finger endonucleases"/>
    <property type="match status" value="2"/>
</dbReference>
<name>A0A2P4UB02_9ACTN</name>
<reference evidence="1 2" key="1">
    <citation type="journal article" date="2017" name="Chemistry">
        <title>Isolation, Biosynthesis and Chemical Modifications of Rubterolones A-F: Rare Tropolone Alkaloids from Actinomadura sp. 5-2.</title>
        <authorList>
            <person name="Guo H."/>
            <person name="Benndorf R."/>
            <person name="Leichnitz D."/>
            <person name="Klassen J.L."/>
            <person name="Vollmers J."/>
            <person name="Gorls H."/>
            <person name="Steinacker M."/>
            <person name="Weigel C."/>
            <person name="Dahse H.M."/>
            <person name="Kaster A.K."/>
            <person name="de Beer Z.W."/>
            <person name="Poulsen M."/>
            <person name="Beemelmanns C."/>
        </authorList>
    </citation>
    <scope>NUCLEOTIDE SEQUENCE [LARGE SCALE GENOMIC DNA]</scope>
    <source>
        <strain evidence="1 2">5-2</strain>
    </source>
</reference>
<protein>
    <submittedName>
        <fullName evidence="1">Recombination endonuclease VII</fullName>
    </submittedName>
</protein>
<evidence type="ECO:0000313" key="2">
    <source>
        <dbReference type="Proteomes" id="UP000242367"/>
    </source>
</evidence>